<proteinExistence type="predicted"/>
<sequence>MRGDKEIDEVIDISTKLFELIPKTVGTLTFDENEHLIDTSGVGRELKKTHIQDIFKKANEGLGKVGYFTFYDDHHGLTHVFKRHDGKTTVIYTDDKKEE</sequence>
<dbReference type="FunCoup" id="H2ASV6">
    <property type="interactions" value="16"/>
</dbReference>
<accession>H2ASV6</accession>
<organism evidence="1 2">
    <name type="scientific">Kazachstania africana (strain ATCC 22294 / BCRC 22015 / CBS 2517 / CECT 1963 / NBRC 1671 / NRRL Y-8276)</name>
    <name type="common">Yeast</name>
    <name type="synonym">Kluyveromyces africanus</name>
    <dbReference type="NCBI Taxonomy" id="1071382"/>
    <lineage>
        <taxon>Eukaryota</taxon>
        <taxon>Fungi</taxon>
        <taxon>Dikarya</taxon>
        <taxon>Ascomycota</taxon>
        <taxon>Saccharomycotina</taxon>
        <taxon>Saccharomycetes</taxon>
        <taxon>Saccharomycetales</taxon>
        <taxon>Saccharomycetaceae</taxon>
        <taxon>Kazachstania</taxon>
    </lineage>
</organism>
<dbReference type="GeneID" id="13885374"/>
<dbReference type="KEGG" id="kaf:KAFR_0C04650"/>
<dbReference type="eggNOG" id="ENOG502SEHX">
    <property type="taxonomic scope" value="Eukaryota"/>
</dbReference>
<dbReference type="GO" id="GO:0005829">
    <property type="term" value="C:cytosol"/>
    <property type="evidence" value="ECO:0007669"/>
    <property type="project" value="EnsemblFungi"/>
</dbReference>
<evidence type="ECO:0000313" key="2">
    <source>
        <dbReference type="Proteomes" id="UP000005220"/>
    </source>
</evidence>
<dbReference type="EMBL" id="HE650823">
    <property type="protein sequence ID" value="CCF57456.1"/>
    <property type="molecule type" value="Genomic_DNA"/>
</dbReference>
<name>H2ASV6_KAZAF</name>
<dbReference type="HOGENOM" id="CLU_173479_2_0_1"/>
<gene>
    <name evidence="1" type="primary">KAFR0C04650</name>
    <name evidence="1" type="ORF">KAFR_0C04650</name>
</gene>
<dbReference type="RefSeq" id="XP_003956591.1">
    <property type="nucleotide sequence ID" value="XM_003956542.1"/>
</dbReference>
<dbReference type="Proteomes" id="UP000005220">
    <property type="component" value="Chromosome 3"/>
</dbReference>
<dbReference type="OrthoDB" id="4057220at2759"/>
<dbReference type="Pfam" id="PF11503">
    <property type="entry name" value="YNR034W-A-like"/>
    <property type="match status" value="1"/>
</dbReference>
<reference evidence="1 2" key="1">
    <citation type="journal article" date="2011" name="Proc. Natl. Acad. Sci. U.S.A.">
        <title>Evolutionary erosion of yeast sex chromosomes by mating-type switching accidents.</title>
        <authorList>
            <person name="Gordon J.L."/>
            <person name="Armisen D."/>
            <person name="Proux-Wera E."/>
            <person name="Oheigeartaigh S.S."/>
            <person name="Byrne K.P."/>
            <person name="Wolfe K.H."/>
        </authorList>
    </citation>
    <scope>NUCLEOTIDE SEQUENCE [LARGE SCALE GENOMIC DNA]</scope>
    <source>
        <strain evidence="2">ATCC 22294 / BCRC 22015 / CBS 2517 / CECT 1963 / NBRC 1671 / NRRL Y-8276</strain>
    </source>
</reference>
<dbReference type="Gene3D" id="3.40.1840.10">
    <property type="entry name" value="YNR034W-A-like"/>
    <property type="match status" value="1"/>
</dbReference>
<dbReference type="InterPro" id="IPR021591">
    <property type="entry name" value="YNR034W-A/EGO2"/>
</dbReference>
<dbReference type="InParanoid" id="H2ASV6"/>
<evidence type="ECO:0000313" key="1">
    <source>
        <dbReference type="EMBL" id="CCF57456.1"/>
    </source>
</evidence>
<dbReference type="AlphaFoldDB" id="H2ASV6"/>
<protein>
    <submittedName>
        <fullName evidence="1">Uncharacterized protein</fullName>
    </submittedName>
</protein>
<dbReference type="SUPFAM" id="SSF160683">
    <property type="entry name" value="YNR034W-A-like"/>
    <property type="match status" value="1"/>
</dbReference>
<keyword evidence="2" id="KW-1185">Reference proteome</keyword>
<dbReference type="InterPro" id="IPR035098">
    <property type="entry name" value="YNR034W-A/EGO2_sf"/>
</dbReference>